<comment type="caution">
    <text evidence="2">The sequence shown here is derived from an EMBL/GenBank/DDBJ whole genome shotgun (WGS) entry which is preliminary data.</text>
</comment>
<keyword evidence="3" id="KW-1185">Reference proteome</keyword>
<proteinExistence type="predicted"/>
<evidence type="ECO:0000313" key="2">
    <source>
        <dbReference type="EMBL" id="GFS78568.1"/>
    </source>
</evidence>
<evidence type="ECO:0000256" key="1">
    <source>
        <dbReference type="SAM" id="MobiDB-lite"/>
    </source>
</evidence>
<evidence type="ECO:0000313" key="3">
    <source>
        <dbReference type="Proteomes" id="UP000887013"/>
    </source>
</evidence>
<dbReference type="AlphaFoldDB" id="A0A8X6T5Q4"/>
<dbReference type="OrthoDB" id="6461469at2759"/>
<feature type="region of interest" description="Disordered" evidence="1">
    <location>
        <begin position="52"/>
        <end position="76"/>
    </location>
</feature>
<organism evidence="2 3">
    <name type="scientific">Nephila pilipes</name>
    <name type="common">Giant wood spider</name>
    <name type="synonym">Nephila maculata</name>
    <dbReference type="NCBI Taxonomy" id="299642"/>
    <lineage>
        <taxon>Eukaryota</taxon>
        <taxon>Metazoa</taxon>
        <taxon>Ecdysozoa</taxon>
        <taxon>Arthropoda</taxon>
        <taxon>Chelicerata</taxon>
        <taxon>Arachnida</taxon>
        <taxon>Araneae</taxon>
        <taxon>Araneomorphae</taxon>
        <taxon>Entelegynae</taxon>
        <taxon>Araneoidea</taxon>
        <taxon>Nephilidae</taxon>
        <taxon>Nephila</taxon>
    </lineage>
</organism>
<sequence length="76" mass="9224">MSKRFRREKFWGRPEIIRELLKELSDEYSSISADESENEDYVEIQNHEFIYSDKDENDELSFERTDEGKTILEKQT</sequence>
<name>A0A8X6T5Q4_NEPPI</name>
<gene>
    <name evidence="2" type="ORF">NPIL_604391</name>
</gene>
<accession>A0A8X6T5Q4</accession>
<dbReference type="Proteomes" id="UP000887013">
    <property type="component" value="Unassembled WGS sequence"/>
</dbReference>
<feature type="compositionally biased region" description="Basic and acidic residues" evidence="1">
    <location>
        <begin position="61"/>
        <end position="76"/>
    </location>
</feature>
<dbReference type="EMBL" id="BMAW01051102">
    <property type="protein sequence ID" value="GFS78568.1"/>
    <property type="molecule type" value="Genomic_DNA"/>
</dbReference>
<protein>
    <submittedName>
        <fullName evidence="2">Uncharacterized protein</fullName>
    </submittedName>
</protein>
<reference evidence="2" key="1">
    <citation type="submission" date="2020-08" db="EMBL/GenBank/DDBJ databases">
        <title>Multicomponent nature underlies the extraordinary mechanical properties of spider dragline silk.</title>
        <authorList>
            <person name="Kono N."/>
            <person name="Nakamura H."/>
            <person name="Mori M."/>
            <person name="Yoshida Y."/>
            <person name="Ohtoshi R."/>
            <person name="Malay A.D."/>
            <person name="Moran D.A.P."/>
            <person name="Tomita M."/>
            <person name="Numata K."/>
            <person name="Arakawa K."/>
        </authorList>
    </citation>
    <scope>NUCLEOTIDE SEQUENCE</scope>
</reference>